<gene>
    <name evidence="8" type="ORF">GR167_07200</name>
</gene>
<evidence type="ECO:0000313" key="8">
    <source>
        <dbReference type="EMBL" id="MYM55085.1"/>
    </source>
</evidence>
<dbReference type="PANTHER" id="PTHR15462">
    <property type="entry name" value="SERINE PROTEASE"/>
    <property type="match status" value="1"/>
</dbReference>
<organism evidence="8 9">
    <name type="scientific">Thalassovita mangrovi</name>
    <dbReference type="NCBI Taxonomy" id="2692236"/>
    <lineage>
        <taxon>Bacteria</taxon>
        <taxon>Pseudomonadati</taxon>
        <taxon>Pseudomonadota</taxon>
        <taxon>Alphaproteobacteria</taxon>
        <taxon>Rhodobacterales</taxon>
        <taxon>Roseobacteraceae</taxon>
        <taxon>Thalassovita</taxon>
    </lineage>
</organism>
<feature type="chain" id="PRO_5027153805" description="Serine protease" evidence="6">
    <location>
        <begin position="23"/>
        <end position="272"/>
    </location>
</feature>
<name>A0A6L8LH34_9RHOB</name>
<proteinExistence type="inferred from homology"/>
<dbReference type="RefSeq" id="WP_160972797.1">
    <property type="nucleotide sequence ID" value="NZ_WWEN01000003.1"/>
</dbReference>
<keyword evidence="3 6" id="KW-0732">Signal</keyword>
<reference evidence="8 9" key="1">
    <citation type="submission" date="2020-01" db="EMBL/GenBank/DDBJ databases">
        <authorList>
            <person name="Chen S."/>
        </authorList>
    </citation>
    <scope>NUCLEOTIDE SEQUENCE [LARGE SCALE GENOMIC DNA]</scope>
    <source>
        <strain evidence="8 9">GS-10</strain>
    </source>
</reference>
<evidence type="ECO:0000259" key="7">
    <source>
        <dbReference type="PROSITE" id="PS50240"/>
    </source>
</evidence>
<dbReference type="Gene3D" id="2.40.10.10">
    <property type="entry name" value="Trypsin-like serine proteases"/>
    <property type="match status" value="2"/>
</dbReference>
<dbReference type="GO" id="GO:0006508">
    <property type="term" value="P:proteolysis"/>
    <property type="evidence" value="ECO:0007669"/>
    <property type="project" value="UniProtKB-KW"/>
</dbReference>
<dbReference type="InterPro" id="IPR008256">
    <property type="entry name" value="Peptidase_S1B"/>
</dbReference>
<dbReference type="Pfam" id="PF00089">
    <property type="entry name" value="Trypsin"/>
    <property type="match status" value="1"/>
</dbReference>
<dbReference type="PANTHER" id="PTHR15462:SF8">
    <property type="entry name" value="SERINE PROTEASE"/>
    <property type="match status" value="1"/>
</dbReference>
<evidence type="ECO:0000256" key="3">
    <source>
        <dbReference type="ARBA" id="ARBA00022729"/>
    </source>
</evidence>
<evidence type="ECO:0000256" key="4">
    <source>
        <dbReference type="ARBA" id="ARBA00022801"/>
    </source>
</evidence>
<keyword evidence="4 6" id="KW-0378">Hydrolase</keyword>
<dbReference type="GO" id="GO:0004252">
    <property type="term" value="F:serine-type endopeptidase activity"/>
    <property type="evidence" value="ECO:0007669"/>
    <property type="project" value="InterPro"/>
</dbReference>
<dbReference type="PROSITE" id="PS50240">
    <property type="entry name" value="TRYPSIN_DOM"/>
    <property type="match status" value="1"/>
</dbReference>
<dbReference type="InterPro" id="IPR009003">
    <property type="entry name" value="Peptidase_S1_PA"/>
</dbReference>
<dbReference type="AlphaFoldDB" id="A0A6L8LH34"/>
<evidence type="ECO:0000313" key="9">
    <source>
        <dbReference type="Proteomes" id="UP000479043"/>
    </source>
</evidence>
<keyword evidence="5 6" id="KW-0720">Serine protease</keyword>
<dbReference type="InterPro" id="IPR018114">
    <property type="entry name" value="TRYPSIN_HIS"/>
</dbReference>
<comment type="similarity">
    <text evidence="1 6">Belongs to the peptidase S1B family.</text>
</comment>
<protein>
    <recommendedName>
        <fullName evidence="6">Serine protease</fullName>
        <ecNumber evidence="6">3.4.21.-</ecNumber>
    </recommendedName>
</protein>
<dbReference type="EMBL" id="WWEN01000003">
    <property type="protein sequence ID" value="MYM55085.1"/>
    <property type="molecule type" value="Genomic_DNA"/>
</dbReference>
<feature type="signal peptide" evidence="6">
    <location>
        <begin position="1"/>
        <end position="22"/>
    </location>
</feature>
<dbReference type="PROSITE" id="PS00134">
    <property type="entry name" value="TRYPSIN_HIS"/>
    <property type="match status" value="1"/>
</dbReference>
<evidence type="ECO:0000256" key="1">
    <source>
        <dbReference type="ARBA" id="ARBA00008764"/>
    </source>
</evidence>
<keyword evidence="2 6" id="KW-0645">Protease</keyword>
<evidence type="ECO:0000256" key="2">
    <source>
        <dbReference type="ARBA" id="ARBA00022670"/>
    </source>
</evidence>
<sequence>MRRGGPVLAVLAAFALALPAAADGLRRLTDRDDLLGWEAVGRLDLDGKGFCTGTLIAPDLVLTAAHCVYDRRTNALRPADRIVFRAGLRDGVAIAERSGLQIAAHPGYNPALPPNTDNIRHDVALVRLEQPITSRDADPFAIHSGGNAGTEISVTSYGVGRAEALSRQRVCTLLGQRDEVMAFDCNVTFGSSGAPVFARVGGRGRILSLVSAGGNVNGRKVGFGMALPKRIAELKAQLRRDPVAAPDRRIIRLKPGTGRDNTGARFIRPGGG</sequence>
<keyword evidence="9" id="KW-1185">Reference proteome</keyword>
<feature type="domain" description="Peptidase S1" evidence="7">
    <location>
        <begin position="37"/>
        <end position="243"/>
    </location>
</feature>
<dbReference type="InterPro" id="IPR043504">
    <property type="entry name" value="Peptidase_S1_PA_chymotrypsin"/>
</dbReference>
<accession>A0A6L8LH34</accession>
<dbReference type="InterPro" id="IPR050966">
    <property type="entry name" value="Glutamyl_endopeptidase"/>
</dbReference>
<dbReference type="SUPFAM" id="SSF50494">
    <property type="entry name" value="Trypsin-like serine proteases"/>
    <property type="match status" value="1"/>
</dbReference>
<evidence type="ECO:0000256" key="6">
    <source>
        <dbReference type="RuleBase" id="RU004296"/>
    </source>
</evidence>
<dbReference type="InterPro" id="IPR001254">
    <property type="entry name" value="Trypsin_dom"/>
</dbReference>
<dbReference type="Proteomes" id="UP000479043">
    <property type="component" value="Unassembled WGS sequence"/>
</dbReference>
<evidence type="ECO:0000256" key="5">
    <source>
        <dbReference type="ARBA" id="ARBA00022825"/>
    </source>
</evidence>
<comment type="caution">
    <text evidence="8">The sequence shown here is derived from an EMBL/GenBank/DDBJ whole genome shotgun (WGS) entry which is preliminary data.</text>
</comment>
<dbReference type="EC" id="3.4.21.-" evidence="6"/>
<dbReference type="PRINTS" id="PR00839">
    <property type="entry name" value="V8PROTEASE"/>
</dbReference>